<dbReference type="EMBL" id="QGGU01000012">
    <property type="protein sequence ID" value="PWK46795.1"/>
    <property type="molecule type" value="Genomic_DNA"/>
</dbReference>
<sequence>MNKNSIISLGLISGLLFSSGVNAEINACDYDFPYDIEIKQRNIKISDHHKEVLSINVDNQLFIRGEKQSLTHNQQQLVDEMAMGYRSLLPSIAAIAGEAAEIGMKAATVALNALFIDDPALQASLLKKLDGIGEKVKANVSEQHLNGHVLSDDVLNNEFEQEIEALVTEAVEKASGKVLLKTIAQVLSGDQEEINDLEFRMEMMGEDLAMQVESEAEKLEKEAEKLCDKIAELDKVESNLQTALPSYSAINLIKKN</sequence>
<dbReference type="Proteomes" id="UP000245790">
    <property type="component" value="Unassembled WGS sequence"/>
</dbReference>
<dbReference type="RefSeq" id="WP_109764668.1">
    <property type="nucleotide sequence ID" value="NZ_QGGU01000012.1"/>
</dbReference>
<dbReference type="Pfam" id="PF11101">
    <property type="entry name" value="DUF2884"/>
    <property type="match status" value="1"/>
</dbReference>
<proteinExistence type="predicted"/>
<reference evidence="3 4" key="1">
    <citation type="submission" date="2018-05" db="EMBL/GenBank/DDBJ databases">
        <title>Genomic Encyclopedia of Type Strains, Phase IV (KMG-IV): sequencing the most valuable type-strain genomes for metagenomic binning, comparative biology and taxonomic classification.</title>
        <authorList>
            <person name="Goeker M."/>
        </authorList>
    </citation>
    <scope>NUCLEOTIDE SEQUENCE [LARGE SCALE GENOMIC DNA]</scope>
    <source>
        <strain evidence="3 4">DSM 25350</strain>
    </source>
</reference>
<evidence type="ECO:0000256" key="2">
    <source>
        <dbReference type="SAM" id="SignalP"/>
    </source>
</evidence>
<evidence type="ECO:0008006" key="5">
    <source>
        <dbReference type="Google" id="ProtNLM"/>
    </source>
</evidence>
<feature type="coiled-coil region" evidence="1">
    <location>
        <begin position="209"/>
        <end position="236"/>
    </location>
</feature>
<keyword evidence="2" id="KW-0732">Signal</keyword>
<comment type="caution">
    <text evidence="3">The sequence shown here is derived from an EMBL/GenBank/DDBJ whole genome shotgun (WGS) entry which is preliminary data.</text>
</comment>
<keyword evidence="1" id="KW-0175">Coiled coil</keyword>
<gene>
    <name evidence="3" type="ORF">C8D97_11231</name>
</gene>
<accession>A0A316FFE7</accession>
<evidence type="ECO:0000313" key="4">
    <source>
        <dbReference type="Proteomes" id="UP000245790"/>
    </source>
</evidence>
<dbReference type="AlphaFoldDB" id="A0A316FFE7"/>
<evidence type="ECO:0000313" key="3">
    <source>
        <dbReference type="EMBL" id="PWK46795.1"/>
    </source>
</evidence>
<dbReference type="OrthoDB" id="5760736at2"/>
<protein>
    <recommendedName>
        <fullName evidence="5">DUF2884 family protein</fullName>
    </recommendedName>
</protein>
<dbReference type="InterPro" id="IPR021307">
    <property type="entry name" value="DUF2884"/>
</dbReference>
<feature type="signal peptide" evidence="2">
    <location>
        <begin position="1"/>
        <end position="23"/>
    </location>
</feature>
<keyword evidence="4" id="KW-1185">Reference proteome</keyword>
<feature type="chain" id="PRO_5016374502" description="DUF2884 family protein" evidence="2">
    <location>
        <begin position="24"/>
        <end position="256"/>
    </location>
</feature>
<name>A0A316FFE7_9GAMM</name>
<organism evidence="3 4">
    <name type="scientific">Pleionea mediterranea</name>
    <dbReference type="NCBI Taxonomy" id="523701"/>
    <lineage>
        <taxon>Bacteria</taxon>
        <taxon>Pseudomonadati</taxon>
        <taxon>Pseudomonadota</taxon>
        <taxon>Gammaproteobacteria</taxon>
        <taxon>Oceanospirillales</taxon>
        <taxon>Pleioneaceae</taxon>
        <taxon>Pleionea</taxon>
    </lineage>
</organism>
<evidence type="ECO:0000256" key="1">
    <source>
        <dbReference type="SAM" id="Coils"/>
    </source>
</evidence>